<evidence type="ECO:0000313" key="5">
    <source>
        <dbReference type="Proteomes" id="UP000245060"/>
    </source>
</evidence>
<feature type="transmembrane region" description="Helical" evidence="2">
    <location>
        <begin position="140"/>
        <end position="161"/>
    </location>
</feature>
<gene>
    <name evidence="3" type="ORF">MmonteBS_25620</name>
    <name evidence="4" type="ORF">NJB18185_52110</name>
</gene>
<reference evidence="4" key="3">
    <citation type="journal article" date="2022" name="Microbiol. Resour. Announc.">
        <title>Draft Genome Sequences of Eight Mycobacterium montefiorense Strains Isolated from Salamanders in Captivity.</title>
        <authorList>
            <person name="Komine T."/>
            <person name="Ihara H."/>
            <person name="Fukano H."/>
            <person name="Hoshino Y."/>
            <person name="Kurata O."/>
            <person name="Wada S."/>
        </authorList>
    </citation>
    <scope>NUCLEOTIDE SEQUENCE</scope>
    <source>
        <strain evidence="4">NJB18185</strain>
    </source>
</reference>
<feature type="transmembrane region" description="Helical" evidence="2">
    <location>
        <begin position="64"/>
        <end position="86"/>
    </location>
</feature>
<feature type="region of interest" description="Disordered" evidence="1">
    <location>
        <begin position="283"/>
        <end position="308"/>
    </location>
</feature>
<reference evidence="5" key="2">
    <citation type="submission" date="2018-04" db="EMBL/GenBank/DDBJ databases">
        <title>Draft genome sequence of Mycobacterium montefiorense isolated from Japanese black salamander.</title>
        <authorList>
            <person name="Fukano H."/>
            <person name="Yoshida M."/>
            <person name="Shimizu A."/>
            <person name="Iwao H."/>
            <person name="Kurata O."/>
            <person name="Katayama Y."/>
            <person name="Omatsu T."/>
            <person name="Mizutani T."/>
            <person name="Wada S."/>
            <person name="Hoshino Y."/>
        </authorList>
    </citation>
    <scope>NUCLEOTIDE SEQUENCE [LARGE SCALE GENOMIC DNA]</scope>
    <source>
        <strain evidence="5">BS</strain>
    </source>
</reference>
<reference evidence="3" key="1">
    <citation type="journal article" date="2018" name="Genome Announc.">
        <title>Draft Genome Sequence of Mycobacterium montefiorense Isolated from Japanese Black Salamander (Hynobius nigrescens).</title>
        <authorList>
            <person name="Fukano H."/>
            <person name="Yoshida M."/>
            <person name="Shimizu A."/>
            <person name="Iwao H."/>
            <person name="Katayama Y."/>
            <person name="Omatsu T."/>
            <person name="Mizutani T."/>
            <person name="Kurata O."/>
            <person name="Wada S."/>
            <person name="Hoshino Y."/>
        </authorList>
    </citation>
    <scope>NUCLEOTIDE SEQUENCE</scope>
    <source>
        <strain evidence="3">BS</strain>
    </source>
</reference>
<dbReference type="EMBL" id="BFCH01000018">
    <property type="protein sequence ID" value="GBG38190.1"/>
    <property type="molecule type" value="Genomic_DNA"/>
</dbReference>
<feature type="transmembrane region" description="Helical" evidence="2">
    <location>
        <begin position="251"/>
        <end position="275"/>
    </location>
</feature>
<evidence type="ECO:0000313" key="3">
    <source>
        <dbReference type="EMBL" id="GBG38190.1"/>
    </source>
</evidence>
<evidence type="ECO:0000313" key="6">
    <source>
        <dbReference type="Proteomes" id="UP001139505"/>
    </source>
</evidence>
<keyword evidence="2" id="KW-1133">Transmembrane helix</keyword>
<dbReference type="EMBL" id="BQYH01000074">
    <property type="protein sequence ID" value="GKU75440.1"/>
    <property type="molecule type" value="Genomic_DNA"/>
</dbReference>
<dbReference type="AlphaFoldDB" id="A0AA37UX56"/>
<proteinExistence type="predicted"/>
<name>A0AA37UX56_9MYCO</name>
<sequence length="308" mass="32923">MSISVITYSALSDKCVSQQHPWSVIDVSTPNAQLAGVLAGFMLLAITTLLTMKRANLEAAENAVVYLGLGVIVLGLDSYLFGSIAAIKPDEHSDYQEVCKRAWLDFMPAAGLLGVGAVLLVAGLAWVIARHDWGGDSAEFTTRASYAALVVILGPLTLLAYNAINFIDEMRGELDEICTDAQGFGVAIVCICFIVCTAMVLRTLIRVASGRRGVVDSKRARFWVSTPCIVYLLVALGFTVLYPWLPDSHSIFYFAIGIVLCMVVPSIIFVSIAFAMPGSYVPSQQANGEPSDLPASNPPPKGESGEAP</sequence>
<feature type="transmembrane region" description="Helical" evidence="2">
    <location>
        <begin position="222"/>
        <end position="245"/>
    </location>
</feature>
<reference evidence="4" key="4">
    <citation type="submission" date="2022-04" db="EMBL/GenBank/DDBJ databases">
        <authorList>
            <person name="Komine T."/>
            <person name="Fukano H."/>
            <person name="Wada S."/>
        </authorList>
    </citation>
    <scope>NUCLEOTIDE SEQUENCE</scope>
    <source>
        <strain evidence="4">NJB18185</strain>
    </source>
</reference>
<feature type="transmembrane region" description="Helical" evidence="2">
    <location>
        <begin position="106"/>
        <end position="128"/>
    </location>
</feature>
<organism evidence="4 6">
    <name type="scientific">Mycobacterium montefiorense</name>
    <dbReference type="NCBI Taxonomy" id="154654"/>
    <lineage>
        <taxon>Bacteria</taxon>
        <taxon>Bacillati</taxon>
        <taxon>Actinomycetota</taxon>
        <taxon>Actinomycetes</taxon>
        <taxon>Mycobacteriales</taxon>
        <taxon>Mycobacteriaceae</taxon>
        <taxon>Mycobacterium</taxon>
        <taxon>Mycobacterium simiae complex</taxon>
    </lineage>
</organism>
<accession>A0AA37UX56</accession>
<protein>
    <submittedName>
        <fullName evidence="4">Uncharacterized protein</fullName>
    </submittedName>
</protein>
<evidence type="ECO:0000313" key="4">
    <source>
        <dbReference type="EMBL" id="GKU75440.1"/>
    </source>
</evidence>
<feature type="transmembrane region" description="Helical" evidence="2">
    <location>
        <begin position="32"/>
        <end position="52"/>
    </location>
</feature>
<keyword evidence="5" id="KW-1185">Reference proteome</keyword>
<dbReference type="Proteomes" id="UP001139505">
    <property type="component" value="Unassembled WGS sequence"/>
</dbReference>
<feature type="transmembrane region" description="Helical" evidence="2">
    <location>
        <begin position="181"/>
        <end position="201"/>
    </location>
</feature>
<evidence type="ECO:0000256" key="1">
    <source>
        <dbReference type="SAM" id="MobiDB-lite"/>
    </source>
</evidence>
<evidence type="ECO:0000256" key="2">
    <source>
        <dbReference type="SAM" id="Phobius"/>
    </source>
</evidence>
<keyword evidence="2" id="KW-0812">Transmembrane</keyword>
<comment type="caution">
    <text evidence="4">The sequence shown here is derived from an EMBL/GenBank/DDBJ whole genome shotgun (WGS) entry which is preliminary data.</text>
</comment>
<keyword evidence="2" id="KW-0472">Membrane</keyword>
<dbReference type="Proteomes" id="UP000245060">
    <property type="component" value="Unassembled WGS sequence"/>
</dbReference>
<dbReference type="RefSeq" id="WP_108922337.1">
    <property type="nucleotide sequence ID" value="NZ_BFCH01000018.1"/>
</dbReference>